<keyword evidence="4" id="KW-0862">Zinc</keyword>
<evidence type="ECO:0000256" key="2">
    <source>
        <dbReference type="ARBA" id="ARBA00022723"/>
    </source>
</evidence>
<gene>
    <name evidence="9" type="ORF">K437DRAFT_223744</name>
</gene>
<keyword evidence="2" id="KW-0479">Metal-binding</keyword>
<dbReference type="Pfam" id="PF00320">
    <property type="entry name" value="GATA"/>
    <property type="match status" value="2"/>
</dbReference>
<evidence type="ECO:0000256" key="7">
    <source>
        <dbReference type="SAM" id="MobiDB-lite"/>
    </source>
</evidence>
<comment type="subcellular location">
    <subcellularLocation>
        <location evidence="1">Nucleus</location>
    </subcellularLocation>
</comment>
<dbReference type="InParanoid" id="A0A066W6B1"/>
<name>A0A066W6B1_TILAU</name>
<dbReference type="PANTHER" id="PTHR10071">
    <property type="entry name" value="TRANSCRIPTION FACTOR GATA FAMILY MEMBER"/>
    <property type="match status" value="1"/>
</dbReference>
<dbReference type="GO" id="GO:0005634">
    <property type="term" value="C:nucleus"/>
    <property type="evidence" value="ECO:0007669"/>
    <property type="project" value="UniProtKB-SubCell"/>
</dbReference>
<feature type="compositionally biased region" description="Polar residues" evidence="7">
    <location>
        <begin position="10"/>
        <end position="23"/>
    </location>
</feature>
<dbReference type="OMA" id="THACQTH"/>
<dbReference type="AlphaFoldDB" id="A0A066W6B1"/>
<feature type="domain" description="GATA-type" evidence="8">
    <location>
        <begin position="40"/>
        <end position="81"/>
    </location>
</feature>
<keyword evidence="3 6" id="KW-0863">Zinc-finger</keyword>
<evidence type="ECO:0000256" key="3">
    <source>
        <dbReference type="ARBA" id="ARBA00022771"/>
    </source>
</evidence>
<accession>A0A066W6B1</accession>
<evidence type="ECO:0000256" key="1">
    <source>
        <dbReference type="ARBA" id="ARBA00004123"/>
    </source>
</evidence>
<dbReference type="GO" id="GO:0008270">
    <property type="term" value="F:zinc ion binding"/>
    <property type="evidence" value="ECO:0007669"/>
    <property type="project" value="UniProtKB-KW"/>
</dbReference>
<dbReference type="PROSITE" id="PS50114">
    <property type="entry name" value="GATA_ZN_FINGER_2"/>
    <property type="match status" value="2"/>
</dbReference>
<feature type="region of interest" description="Disordered" evidence="7">
    <location>
        <begin position="1"/>
        <end position="40"/>
    </location>
</feature>
<dbReference type="InterPro" id="IPR039355">
    <property type="entry name" value="Transcription_factor_GATA"/>
</dbReference>
<dbReference type="InterPro" id="IPR013088">
    <property type="entry name" value="Znf_NHR/GATA"/>
</dbReference>
<evidence type="ECO:0000256" key="4">
    <source>
        <dbReference type="ARBA" id="ARBA00022833"/>
    </source>
</evidence>
<reference evidence="9 10" key="1">
    <citation type="submission" date="2014-05" db="EMBL/GenBank/DDBJ databases">
        <title>Draft genome sequence of a rare smut relative, Tilletiaria anomala UBC 951.</title>
        <authorList>
            <consortium name="DOE Joint Genome Institute"/>
            <person name="Toome M."/>
            <person name="Kuo A."/>
            <person name="Henrissat B."/>
            <person name="Lipzen A."/>
            <person name="Tritt A."/>
            <person name="Yoshinaga Y."/>
            <person name="Zane M."/>
            <person name="Barry K."/>
            <person name="Grigoriev I.V."/>
            <person name="Spatafora J.W."/>
            <person name="Aimea M.C."/>
        </authorList>
    </citation>
    <scope>NUCLEOTIDE SEQUENCE [LARGE SCALE GENOMIC DNA]</scope>
    <source>
        <strain evidence="9 10">UBC 951</strain>
    </source>
</reference>
<evidence type="ECO:0000313" key="9">
    <source>
        <dbReference type="EMBL" id="KDN46300.1"/>
    </source>
</evidence>
<dbReference type="PANTHER" id="PTHR10071:SF281">
    <property type="entry name" value="BOX A-BINDING FACTOR-RELATED"/>
    <property type="match status" value="1"/>
</dbReference>
<dbReference type="Proteomes" id="UP000027361">
    <property type="component" value="Unassembled WGS sequence"/>
</dbReference>
<organism evidence="9 10">
    <name type="scientific">Tilletiaria anomala (strain ATCC 24038 / CBS 436.72 / UBC 951)</name>
    <dbReference type="NCBI Taxonomy" id="1037660"/>
    <lineage>
        <taxon>Eukaryota</taxon>
        <taxon>Fungi</taxon>
        <taxon>Dikarya</taxon>
        <taxon>Basidiomycota</taxon>
        <taxon>Ustilaginomycotina</taxon>
        <taxon>Exobasidiomycetes</taxon>
        <taxon>Georgefischeriales</taxon>
        <taxon>Tilletiariaceae</taxon>
        <taxon>Tilletiaria</taxon>
    </lineage>
</organism>
<dbReference type="GeneID" id="25262440"/>
<dbReference type="GO" id="GO:0000122">
    <property type="term" value="P:negative regulation of transcription by RNA polymerase II"/>
    <property type="evidence" value="ECO:0007669"/>
    <property type="project" value="TreeGrafter"/>
</dbReference>
<feature type="domain" description="GATA-type" evidence="8">
    <location>
        <begin position="108"/>
        <end position="161"/>
    </location>
</feature>
<comment type="caution">
    <text evidence="9">The sequence shown here is derived from an EMBL/GenBank/DDBJ whole genome shotgun (WGS) entry which is preliminary data.</text>
</comment>
<keyword evidence="10" id="KW-1185">Reference proteome</keyword>
<dbReference type="Gene3D" id="3.30.50.10">
    <property type="entry name" value="Erythroid Transcription Factor GATA-1, subunit A"/>
    <property type="match status" value="2"/>
</dbReference>
<evidence type="ECO:0000259" key="8">
    <source>
        <dbReference type="PROSITE" id="PS50114"/>
    </source>
</evidence>
<evidence type="ECO:0000313" key="10">
    <source>
        <dbReference type="Proteomes" id="UP000027361"/>
    </source>
</evidence>
<evidence type="ECO:0000256" key="6">
    <source>
        <dbReference type="PROSITE-ProRule" id="PRU00094"/>
    </source>
</evidence>
<dbReference type="CDD" id="cd00202">
    <property type="entry name" value="ZnF_GATA"/>
    <property type="match status" value="2"/>
</dbReference>
<evidence type="ECO:0000256" key="5">
    <source>
        <dbReference type="ARBA" id="ARBA00023242"/>
    </source>
</evidence>
<dbReference type="SMART" id="SM00401">
    <property type="entry name" value="ZnF_GATA"/>
    <property type="match status" value="2"/>
</dbReference>
<dbReference type="InterPro" id="IPR000679">
    <property type="entry name" value="Znf_GATA"/>
</dbReference>
<sequence>MAAHPDAQQLAESSDPTAASSVVQAKAYARAPRADADRPQCSNCDSYRTPLWRRDPENRLLCNACGLYQKLHKKPRPKTLKSAFQHHPDCMAPTTHACQTHGCQIEPDENPQTCVNCGTTTTPLWRKDENGQPNCNACGLWKSLHKTPRPVRMRMDHIRKRQR</sequence>
<dbReference type="GO" id="GO:0000981">
    <property type="term" value="F:DNA-binding transcription factor activity, RNA polymerase II-specific"/>
    <property type="evidence" value="ECO:0007669"/>
    <property type="project" value="TreeGrafter"/>
</dbReference>
<dbReference type="SUPFAM" id="SSF57716">
    <property type="entry name" value="Glucocorticoid receptor-like (DNA-binding domain)"/>
    <property type="match status" value="2"/>
</dbReference>
<dbReference type="STRING" id="1037660.A0A066W6B1"/>
<dbReference type="GO" id="GO:0045944">
    <property type="term" value="P:positive regulation of transcription by RNA polymerase II"/>
    <property type="evidence" value="ECO:0007669"/>
    <property type="project" value="TreeGrafter"/>
</dbReference>
<protein>
    <recommendedName>
        <fullName evidence="8">GATA-type domain-containing protein</fullName>
    </recommendedName>
</protein>
<dbReference type="PRINTS" id="PR00619">
    <property type="entry name" value="GATAZNFINGER"/>
</dbReference>
<feature type="non-terminal residue" evidence="9">
    <location>
        <position position="163"/>
    </location>
</feature>
<proteinExistence type="predicted"/>
<dbReference type="OrthoDB" id="515401at2759"/>
<dbReference type="GO" id="GO:0000978">
    <property type="term" value="F:RNA polymerase II cis-regulatory region sequence-specific DNA binding"/>
    <property type="evidence" value="ECO:0007669"/>
    <property type="project" value="TreeGrafter"/>
</dbReference>
<keyword evidence="5" id="KW-0539">Nucleus</keyword>
<dbReference type="HOGENOM" id="CLU_131287_0_0_1"/>
<dbReference type="RefSeq" id="XP_013243511.1">
    <property type="nucleotide sequence ID" value="XM_013388057.1"/>
</dbReference>
<dbReference type="EMBL" id="JMSN01000036">
    <property type="protein sequence ID" value="KDN46300.1"/>
    <property type="molecule type" value="Genomic_DNA"/>
</dbReference>
<dbReference type="PROSITE" id="PS00344">
    <property type="entry name" value="GATA_ZN_FINGER_1"/>
    <property type="match status" value="2"/>
</dbReference>